<dbReference type="InterPro" id="IPR050327">
    <property type="entry name" value="Proton-linked_MCT"/>
</dbReference>
<feature type="transmembrane region" description="Helical" evidence="5">
    <location>
        <begin position="174"/>
        <end position="192"/>
    </location>
</feature>
<evidence type="ECO:0000256" key="1">
    <source>
        <dbReference type="ARBA" id="ARBA00022692"/>
    </source>
</evidence>
<feature type="transmembrane region" description="Helical" evidence="5">
    <location>
        <begin position="55"/>
        <end position="76"/>
    </location>
</feature>
<dbReference type="InterPro" id="IPR036259">
    <property type="entry name" value="MFS_trans_sf"/>
</dbReference>
<keyword evidence="3 5" id="KW-0472">Membrane</keyword>
<proteinExistence type="predicted"/>
<comment type="caution">
    <text evidence="6">The sequence shown here is derived from an EMBL/GenBank/DDBJ whole genome shotgun (WGS) entry which is preliminary data.</text>
</comment>
<dbReference type="Pfam" id="PF07690">
    <property type="entry name" value="MFS_1"/>
    <property type="match status" value="1"/>
</dbReference>
<feature type="transmembrane region" description="Helical" evidence="5">
    <location>
        <begin position="300"/>
        <end position="318"/>
    </location>
</feature>
<evidence type="ECO:0000256" key="4">
    <source>
        <dbReference type="SAM" id="MobiDB-lite"/>
    </source>
</evidence>
<feature type="transmembrane region" description="Helical" evidence="5">
    <location>
        <begin position="359"/>
        <end position="379"/>
    </location>
</feature>
<dbReference type="RefSeq" id="WP_209351011.1">
    <property type="nucleotide sequence ID" value="NZ_JAGIYZ010000005.1"/>
</dbReference>
<feature type="transmembrane region" description="Helical" evidence="5">
    <location>
        <begin position="7"/>
        <end position="35"/>
    </location>
</feature>
<sequence length="410" mass="41042">MTRLSPLCASIGAMAGGFFGWRVVAAAFALAAYAWGIGFYGPGLWLLALTEGRGWSVGTVSAAITLHFLASAAIVSRLPRLHDRFGPVAVTRAGIVLAAAGAAAWAFAAAPWQLAPAALLTAAGWAVTGGAAINALISRWFDRARPAALAMAYNGASMGGILFAPLWTALIAGLGFPAAALLIGAGGILLLWPLAGRYFGPDPAAMGQHPDGAPTAPPPRPVAAPAGALRSQPGFRSLTIAFALGMVAQMGLLSQLASLLAPALGVRGAGLALSLATICAVVGRTAVGWLLPPGADRRRAAVLNFAVQAAGSLCLVAAGGDGAALALLACALFGLGLGNLLSLPPLIVQAEWPPAQVGAVVAALSAVTQACYAFAPAIFGLLREAAGDAPVAPAALLLQLLAAAMVLRRR</sequence>
<feature type="transmembrane region" description="Helical" evidence="5">
    <location>
        <begin position="269"/>
        <end position="291"/>
    </location>
</feature>
<feature type="transmembrane region" description="Helical" evidence="5">
    <location>
        <begin position="114"/>
        <end position="137"/>
    </location>
</feature>
<feature type="transmembrane region" description="Helical" evidence="5">
    <location>
        <begin position="149"/>
        <end position="168"/>
    </location>
</feature>
<evidence type="ECO:0000256" key="3">
    <source>
        <dbReference type="ARBA" id="ARBA00023136"/>
    </source>
</evidence>
<keyword evidence="1 5" id="KW-0812">Transmembrane</keyword>
<dbReference type="PANTHER" id="PTHR11360:SF290">
    <property type="entry name" value="MONOCARBOXYLATE MFS PERMEASE"/>
    <property type="match status" value="1"/>
</dbReference>
<reference evidence="6 7" key="1">
    <citation type="submission" date="2021-03" db="EMBL/GenBank/DDBJ databases">
        <authorList>
            <person name="So Y."/>
        </authorList>
    </citation>
    <scope>NUCLEOTIDE SEQUENCE [LARGE SCALE GENOMIC DNA]</scope>
    <source>
        <strain evidence="6 7">PWR1</strain>
    </source>
</reference>
<feature type="transmembrane region" description="Helical" evidence="5">
    <location>
        <begin position="324"/>
        <end position="347"/>
    </location>
</feature>
<keyword evidence="7" id="KW-1185">Reference proteome</keyword>
<dbReference type="EMBL" id="JAGIYZ010000005">
    <property type="protein sequence ID" value="MBP0463618.1"/>
    <property type="molecule type" value="Genomic_DNA"/>
</dbReference>
<dbReference type="SUPFAM" id="SSF103473">
    <property type="entry name" value="MFS general substrate transporter"/>
    <property type="match status" value="1"/>
</dbReference>
<organism evidence="6 7">
    <name type="scientific">Roseomonas nitratireducens</name>
    <dbReference type="NCBI Taxonomy" id="2820810"/>
    <lineage>
        <taxon>Bacteria</taxon>
        <taxon>Pseudomonadati</taxon>
        <taxon>Pseudomonadota</taxon>
        <taxon>Alphaproteobacteria</taxon>
        <taxon>Acetobacterales</taxon>
        <taxon>Roseomonadaceae</taxon>
        <taxon>Roseomonas</taxon>
    </lineage>
</organism>
<feature type="transmembrane region" description="Helical" evidence="5">
    <location>
        <begin position="391"/>
        <end position="407"/>
    </location>
</feature>
<evidence type="ECO:0000313" key="6">
    <source>
        <dbReference type="EMBL" id="MBP0463618.1"/>
    </source>
</evidence>
<feature type="region of interest" description="Disordered" evidence="4">
    <location>
        <begin position="206"/>
        <end position="226"/>
    </location>
</feature>
<feature type="transmembrane region" description="Helical" evidence="5">
    <location>
        <begin position="238"/>
        <end position="257"/>
    </location>
</feature>
<name>A0ABS4ARW9_9PROT</name>
<accession>A0ABS4ARW9</accession>
<dbReference type="Gene3D" id="1.20.1250.20">
    <property type="entry name" value="MFS general substrate transporter like domains"/>
    <property type="match status" value="1"/>
</dbReference>
<evidence type="ECO:0000256" key="5">
    <source>
        <dbReference type="SAM" id="Phobius"/>
    </source>
</evidence>
<keyword evidence="2 5" id="KW-1133">Transmembrane helix</keyword>
<gene>
    <name evidence="6" type="ORF">J5Y09_06830</name>
</gene>
<evidence type="ECO:0000256" key="2">
    <source>
        <dbReference type="ARBA" id="ARBA00022989"/>
    </source>
</evidence>
<dbReference type="InterPro" id="IPR011701">
    <property type="entry name" value="MFS"/>
</dbReference>
<dbReference type="PANTHER" id="PTHR11360">
    <property type="entry name" value="MONOCARBOXYLATE TRANSPORTER"/>
    <property type="match status" value="1"/>
</dbReference>
<dbReference type="Proteomes" id="UP000680815">
    <property type="component" value="Unassembled WGS sequence"/>
</dbReference>
<evidence type="ECO:0000313" key="7">
    <source>
        <dbReference type="Proteomes" id="UP000680815"/>
    </source>
</evidence>
<protein>
    <submittedName>
        <fullName evidence="6">MFS transporter</fullName>
    </submittedName>
</protein>
<feature type="transmembrane region" description="Helical" evidence="5">
    <location>
        <begin position="88"/>
        <end position="108"/>
    </location>
</feature>